<reference evidence="3 4" key="1">
    <citation type="submission" date="2021-01" db="EMBL/GenBank/DDBJ databases">
        <title>WGS of actinomycetes isolated from Thailand.</title>
        <authorList>
            <person name="Thawai C."/>
        </authorList>
    </citation>
    <scope>NUCLEOTIDE SEQUENCE [LARGE SCALE GENOMIC DNA]</scope>
    <source>
        <strain evidence="3 4">CA1R205</strain>
    </source>
</reference>
<sequence length="150" mass="16819">MACAPQDPRISDPNDPIVHESRVDYFPSPISVTRARQHAARLLAEWGHPALADDTALIVSELATNAVRHGHVPGRLFRVYLTLTKTRLRITVTDPRGERLPRPRHPSPDDRHGRGLLIVHVLAARWGVWERTVGKDIWAELDLAAPPPDH</sequence>
<keyword evidence="1" id="KW-0808">Transferase</keyword>
<organism evidence="3 4">
    <name type="scientific">Streptomyces coffeae</name>
    <dbReference type="NCBI Taxonomy" id="621382"/>
    <lineage>
        <taxon>Bacteria</taxon>
        <taxon>Bacillati</taxon>
        <taxon>Actinomycetota</taxon>
        <taxon>Actinomycetes</taxon>
        <taxon>Kitasatosporales</taxon>
        <taxon>Streptomycetaceae</taxon>
        <taxon>Streptomyces</taxon>
    </lineage>
</organism>
<dbReference type="CDD" id="cd16936">
    <property type="entry name" value="HATPase_RsbW-like"/>
    <property type="match status" value="1"/>
</dbReference>
<dbReference type="GO" id="GO:0005524">
    <property type="term" value="F:ATP binding"/>
    <property type="evidence" value="ECO:0007669"/>
    <property type="project" value="UniProtKB-KW"/>
</dbReference>
<proteinExistence type="predicted"/>
<evidence type="ECO:0000256" key="1">
    <source>
        <dbReference type="ARBA" id="ARBA00022527"/>
    </source>
</evidence>
<dbReference type="Pfam" id="PF13581">
    <property type="entry name" value="HATPase_c_2"/>
    <property type="match status" value="1"/>
</dbReference>
<comment type="caution">
    <text evidence="3">The sequence shown here is derived from an EMBL/GenBank/DDBJ whole genome shotgun (WGS) entry which is preliminary data.</text>
</comment>
<name>A0ABS1NQB0_9ACTN</name>
<dbReference type="InterPro" id="IPR050267">
    <property type="entry name" value="Anti-sigma-factor_SerPK"/>
</dbReference>
<protein>
    <submittedName>
        <fullName evidence="3">ATP-binding protein</fullName>
    </submittedName>
</protein>
<accession>A0ABS1NQB0</accession>
<keyword evidence="3" id="KW-0547">Nucleotide-binding</keyword>
<dbReference type="Gene3D" id="3.30.565.10">
    <property type="entry name" value="Histidine kinase-like ATPase, C-terminal domain"/>
    <property type="match status" value="1"/>
</dbReference>
<dbReference type="EMBL" id="JAERRF010000041">
    <property type="protein sequence ID" value="MBL1102258.1"/>
    <property type="molecule type" value="Genomic_DNA"/>
</dbReference>
<keyword evidence="4" id="KW-1185">Reference proteome</keyword>
<dbReference type="SUPFAM" id="SSF55874">
    <property type="entry name" value="ATPase domain of HSP90 chaperone/DNA topoisomerase II/histidine kinase"/>
    <property type="match status" value="1"/>
</dbReference>
<evidence type="ECO:0000259" key="2">
    <source>
        <dbReference type="Pfam" id="PF13581"/>
    </source>
</evidence>
<dbReference type="InterPro" id="IPR003594">
    <property type="entry name" value="HATPase_dom"/>
</dbReference>
<dbReference type="RefSeq" id="WP_201882554.1">
    <property type="nucleotide sequence ID" value="NZ_JAERRF010000041.1"/>
</dbReference>
<evidence type="ECO:0000313" key="4">
    <source>
        <dbReference type="Proteomes" id="UP000634229"/>
    </source>
</evidence>
<keyword evidence="3" id="KW-0067">ATP-binding</keyword>
<dbReference type="Proteomes" id="UP000634229">
    <property type="component" value="Unassembled WGS sequence"/>
</dbReference>
<keyword evidence="1" id="KW-0418">Kinase</keyword>
<gene>
    <name evidence="3" type="ORF">JK363_37725</name>
</gene>
<evidence type="ECO:0000313" key="3">
    <source>
        <dbReference type="EMBL" id="MBL1102258.1"/>
    </source>
</evidence>
<feature type="domain" description="Histidine kinase/HSP90-like ATPase" evidence="2">
    <location>
        <begin position="29"/>
        <end position="134"/>
    </location>
</feature>
<dbReference type="PANTHER" id="PTHR35526:SF3">
    <property type="entry name" value="ANTI-SIGMA-F FACTOR RSBW"/>
    <property type="match status" value="1"/>
</dbReference>
<keyword evidence="1" id="KW-0723">Serine/threonine-protein kinase</keyword>
<dbReference type="PANTHER" id="PTHR35526">
    <property type="entry name" value="ANTI-SIGMA-F FACTOR RSBW-RELATED"/>
    <property type="match status" value="1"/>
</dbReference>
<dbReference type="InterPro" id="IPR036890">
    <property type="entry name" value="HATPase_C_sf"/>
</dbReference>